<dbReference type="InterPro" id="IPR013324">
    <property type="entry name" value="RNA_pol_sigma_r3/r4-like"/>
</dbReference>
<sequence>MEGNQGLHTISTEIKDLEKRFKQEIEPYRSLLWRYCYRLTGSPWDAEDLVQDTLLKSLAMLSKVFQELNVKSYLFKIATNTWIDQQRRNRIAYTDSYPVEILESGSEKELEILPALDYLARQLSLKQFVCLLLTDVFLFTAKEAADIVSLSPGAVYANVQRARDVLKNIPEREQNHRLQEGIAISASLDKTISTLLEGFRRKDMAMIASLLDENLLTDITHAGVEFGKRETERNSLKDWAEVVSRQEGAEAAITTLWGRQVILEFALKSGEKLLQNIHFMELENDKIVYWKFYCFSWDLMNAAAKELDVKLGAEYFYHIF</sequence>
<dbReference type="SUPFAM" id="SSF88659">
    <property type="entry name" value="Sigma3 and sigma4 domains of RNA polymerase sigma factors"/>
    <property type="match status" value="1"/>
</dbReference>
<dbReference type="PANTHER" id="PTHR43133">
    <property type="entry name" value="RNA POLYMERASE ECF-TYPE SIGMA FACTO"/>
    <property type="match status" value="1"/>
</dbReference>
<organism evidence="10 11">
    <name type="scientific">Bacillus infantis</name>
    <dbReference type="NCBI Taxonomy" id="324767"/>
    <lineage>
        <taxon>Bacteria</taxon>
        <taxon>Bacillati</taxon>
        <taxon>Bacillota</taxon>
        <taxon>Bacilli</taxon>
        <taxon>Bacillales</taxon>
        <taxon>Bacillaceae</taxon>
        <taxon>Bacillus</taxon>
    </lineage>
</organism>
<dbReference type="InterPro" id="IPR014284">
    <property type="entry name" value="RNA_pol_sigma-70_dom"/>
</dbReference>
<evidence type="ECO:0000256" key="6">
    <source>
        <dbReference type="ARBA" id="ARBA00023163"/>
    </source>
</evidence>
<accession>A0A5D4SQ33</accession>
<name>A0A5D4SQ33_9BACI</name>
<comment type="subunit">
    <text evidence="2">Interacts transiently with the RNA polymerase catalytic core formed by RpoA, RpoB, RpoC and RpoZ (2 alpha, 1 beta, 1 beta' and 1 omega subunit) to form the RNA polymerase holoenzyme that can initiate transcription.</text>
</comment>
<dbReference type="PANTHER" id="PTHR43133:SF8">
    <property type="entry name" value="RNA POLYMERASE SIGMA FACTOR HI_1459-RELATED"/>
    <property type="match status" value="1"/>
</dbReference>
<dbReference type="GO" id="GO:0003677">
    <property type="term" value="F:DNA binding"/>
    <property type="evidence" value="ECO:0007669"/>
    <property type="project" value="UniProtKB-KW"/>
</dbReference>
<keyword evidence="5 7" id="KW-0238">DNA-binding</keyword>
<keyword evidence="4 7" id="KW-0731">Sigma factor</keyword>
<dbReference type="InterPro" id="IPR013325">
    <property type="entry name" value="RNA_pol_sigma_r2"/>
</dbReference>
<evidence type="ECO:0000256" key="2">
    <source>
        <dbReference type="ARBA" id="ARBA00011344"/>
    </source>
</evidence>
<evidence type="ECO:0000259" key="9">
    <source>
        <dbReference type="Pfam" id="PF08281"/>
    </source>
</evidence>
<dbReference type="GO" id="GO:0006950">
    <property type="term" value="P:response to stress"/>
    <property type="evidence" value="ECO:0007669"/>
    <property type="project" value="UniProtKB-ARBA"/>
</dbReference>
<dbReference type="InterPro" id="IPR000838">
    <property type="entry name" value="RNA_pol_sigma70_ECF_CS"/>
</dbReference>
<evidence type="ECO:0000256" key="7">
    <source>
        <dbReference type="RuleBase" id="RU000716"/>
    </source>
</evidence>
<dbReference type="EMBL" id="VTES01000002">
    <property type="protein sequence ID" value="TYS65457.1"/>
    <property type="molecule type" value="Genomic_DNA"/>
</dbReference>
<protein>
    <recommendedName>
        <fullName evidence="7">RNA polymerase sigma factor</fullName>
    </recommendedName>
</protein>
<feature type="domain" description="RNA polymerase sigma factor 70 region 4 type 2" evidence="9">
    <location>
        <begin position="116"/>
        <end position="163"/>
    </location>
</feature>
<dbReference type="Proteomes" id="UP000323732">
    <property type="component" value="Unassembled WGS sequence"/>
</dbReference>
<dbReference type="SUPFAM" id="SSF54427">
    <property type="entry name" value="NTF2-like"/>
    <property type="match status" value="1"/>
</dbReference>
<reference evidence="10 11" key="1">
    <citation type="submission" date="2019-08" db="EMBL/GenBank/DDBJ databases">
        <title>Bacillus genomes from the desert of Cuatro Cienegas, Coahuila.</title>
        <authorList>
            <person name="Olmedo-Alvarez G."/>
        </authorList>
    </citation>
    <scope>NUCLEOTIDE SEQUENCE [LARGE SCALE GENOMIC DNA]</scope>
    <source>
        <strain evidence="10 11">CH37_1T</strain>
    </source>
</reference>
<keyword evidence="6 7" id="KW-0804">Transcription</keyword>
<keyword evidence="3 7" id="KW-0805">Transcription regulation</keyword>
<evidence type="ECO:0000259" key="8">
    <source>
        <dbReference type="Pfam" id="PF04542"/>
    </source>
</evidence>
<dbReference type="NCBIfam" id="TIGR02937">
    <property type="entry name" value="sigma70-ECF"/>
    <property type="match status" value="1"/>
</dbReference>
<evidence type="ECO:0000256" key="1">
    <source>
        <dbReference type="ARBA" id="ARBA00010641"/>
    </source>
</evidence>
<gene>
    <name evidence="10" type="ORF">FZD47_09050</name>
</gene>
<dbReference type="InterPro" id="IPR039425">
    <property type="entry name" value="RNA_pol_sigma-70-like"/>
</dbReference>
<dbReference type="Pfam" id="PF08281">
    <property type="entry name" value="Sigma70_r4_2"/>
    <property type="match status" value="1"/>
</dbReference>
<dbReference type="AlphaFoldDB" id="A0A5D4SQ33"/>
<comment type="similarity">
    <text evidence="1 7">Belongs to the sigma-70 factor family. ECF subfamily.</text>
</comment>
<evidence type="ECO:0000313" key="10">
    <source>
        <dbReference type="EMBL" id="TYS65457.1"/>
    </source>
</evidence>
<evidence type="ECO:0000256" key="4">
    <source>
        <dbReference type="ARBA" id="ARBA00023082"/>
    </source>
</evidence>
<dbReference type="RefSeq" id="WP_101547614.1">
    <property type="nucleotide sequence ID" value="NZ_CP160000.1"/>
</dbReference>
<dbReference type="Gene3D" id="1.10.1740.10">
    <property type="match status" value="1"/>
</dbReference>
<dbReference type="PROSITE" id="PS01063">
    <property type="entry name" value="SIGMA70_ECF"/>
    <property type="match status" value="1"/>
</dbReference>
<dbReference type="InterPro" id="IPR032710">
    <property type="entry name" value="NTF2-like_dom_sf"/>
</dbReference>
<dbReference type="SUPFAM" id="SSF88946">
    <property type="entry name" value="Sigma2 domain of RNA polymerase sigma factors"/>
    <property type="match status" value="1"/>
</dbReference>
<evidence type="ECO:0000256" key="3">
    <source>
        <dbReference type="ARBA" id="ARBA00023015"/>
    </source>
</evidence>
<dbReference type="GO" id="GO:0016987">
    <property type="term" value="F:sigma factor activity"/>
    <property type="evidence" value="ECO:0007669"/>
    <property type="project" value="UniProtKB-KW"/>
</dbReference>
<dbReference type="InterPro" id="IPR007627">
    <property type="entry name" value="RNA_pol_sigma70_r2"/>
</dbReference>
<dbReference type="GeneID" id="97349350"/>
<proteinExistence type="inferred from homology"/>
<dbReference type="Pfam" id="PF04542">
    <property type="entry name" value="Sigma70_r2"/>
    <property type="match status" value="1"/>
</dbReference>
<feature type="domain" description="RNA polymerase sigma-70 region 2" evidence="8">
    <location>
        <begin position="25"/>
        <end position="90"/>
    </location>
</feature>
<dbReference type="GO" id="GO:0006352">
    <property type="term" value="P:DNA-templated transcription initiation"/>
    <property type="evidence" value="ECO:0007669"/>
    <property type="project" value="InterPro"/>
</dbReference>
<dbReference type="Gene3D" id="3.10.450.50">
    <property type="match status" value="1"/>
</dbReference>
<evidence type="ECO:0000313" key="11">
    <source>
        <dbReference type="Proteomes" id="UP000323732"/>
    </source>
</evidence>
<comment type="caution">
    <text evidence="10">The sequence shown here is derived from an EMBL/GenBank/DDBJ whole genome shotgun (WGS) entry which is preliminary data.</text>
</comment>
<dbReference type="InterPro" id="IPR013249">
    <property type="entry name" value="RNA_pol_sigma70_r4_t2"/>
</dbReference>
<evidence type="ECO:0000256" key="5">
    <source>
        <dbReference type="ARBA" id="ARBA00023125"/>
    </source>
</evidence>